<dbReference type="Gene3D" id="3.40.50.150">
    <property type="entry name" value="Vaccinia Virus protein VP39"/>
    <property type="match status" value="1"/>
</dbReference>
<evidence type="ECO:0000313" key="2">
    <source>
        <dbReference type="Proteomes" id="UP000249610"/>
    </source>
</evidence>
<comment type="caution">
    <text evidence="1">The sequence shown here is derived from an EMBL/GenBank/DDBJ whole genome shotgun (WGS) entry which is preliminary data.</text>
</comment>
<dbReference type="InterPro" id="IPR029063">
    <property type="entry name" value="SAM-dependent_MTases_sf"/>
</dbReference>
<dbReference type="SUPFAM" id="SSF53335">
    <property type="entry name" value="S-adenosyl-L-methionine-dependent methyltransferases"/>
    <property type="match status" value="1"/>
</dbReference>
<sequence>MKVNYHIFQLMKRQLKRLVSTVLMKFTSSKWVWSFYKPLAEVNADIYISKKNEENAQAQRLFFEKYKHLISDEVKNGPFQGLKYPFFSSLHSTLLPKLLGCYEFELNESLKKVFQKTYSSILDIGCAEGYYAVGLARKFPDSIIYAADINPEAREKTKVMANANGIADTDKFRVIAEVTPDFLLGLDPSQRHLIFSDCEGYESVLFSDAVINHLSKSDFIVELHDFTSPGVSDLLRSRFQNTHSIDLIKSIDDIFRYRKINIPEIQKIPLSDQISILAEKRPTQMEWIFCEPKKN</sequence>
<keyword evidence="2" id="KW-1185">Reference proteome</keyword>
<evidence type="ECO:0000313" key="1">
    <source>
        <dbReference type="EMBL" id="RAI85544.1"/>
    </source>
</evidence>
<dbReference type="CDD" id="cd02440">
    <property type="entry name" value="AdoMet_MTases"/>
    <property type="match status" value="1"/>
</dbReference>
<dbReference type="EMBL" id="QLLK01000013">
    <property type="protein sequence ID" value="RAI85544.1"/>
    <property type="molecule type" value="Genomic_DNA"/>
</dbReference>
<dbReference type="AlphaFoldDB" id="A0A327P399"/>
<name>A0A327P399_9BACT</name>
<reference evidence="1 2" key="1">
    <citation type="submission" date="2018-06" db="EMBL/GenBank/DDBJ databases">
        <title>Genomic Encyclopedia of Archaeal and Bacterial Type Strains, Phase II (KMG-II): from individual species to whole genera.</title>
        <authorList>
            <person name="Goeker M."/>
        </authorList>
    </citation>
    <scope>NUCLEOTIDE SEQUENCE [LARGE SCALE GENOMIC DNA]</scope>
    <source>
        <strain evidence="1 2">DSM 23446</strain>
    </source>
</reference>
<dbReference type="Proteomes" id="UP000249610">
    <property type="component" value="Unassembled WGS sequence"/>
</dbReference>
<proteinExistence type="predicted"/>
<accession>A0A327P399</accession>
<gene>
    <name evidence="1" type="ORF">LV83_03624</name>
</gene>
<protein>
    <submittedName>
        <fullName evidence="1">Uncharacterized protein</fullName>
    </submittedName>
</protein>
<organism evidence="1 2">
    <name type="scientific">Algoriphagus yeomjeoni</name>
    <dbReference type="NCBI Taxonomy" id="291403"/>
    <lineage>
        <taxon>Bacteria</taxon>
        <taxon>Pseudomonadati</taxon>
        <taxon>Bacteroidota</taxon>
        <taxon>Cytophagia</taxon>
        <taxon>Cytophagales</taxon>
        <taxon>Cyclobacteriaceae</taxon>
        <taxon>Algoriphagus</taxon>
    </lineage>
</organism>